<dbReference type="GO" id="GO:0005634">
    <property type="term" value="C:nucleus"/>
    <property type="evidence" value="ECO:0007669"/>
    <property type="project" value="GOC"/>
</dbReference>
<gene>
    <name evidence="1" type="primary">PPS1</name>
    <name evidence="1" type="ORF">MPDQ_006112</name>
</gene>
<name>A0A507R4R7_MONPU</name>
<dbReference type="GO" id="GO:0008138">
    <property type="term" value="F:protein tyrosine/serine/threonine phosphatase activity"/>
    <property type="evidence" value="ECO:0007669"/>
    <property type="project" value="TreeGrafter"/>
</dbReference>
<evidence type="ECO:0000313" key="1">
    <source>
        <dbReference type="EMBL" id="TQB76932.1"/>
    </source>
</evidence>
<organism evidence="1 2">
    <name type="scientific">Monascus purpureus</name>
    <name type="common">Red mold</name>
    <name type="synonym">Monascus anka</name>
    <dbReference type="NCBI Taxonomy" id="5098"/>
    <lineage>
        <taxon>Eukaryota</taxon>
        <taxon>Fungi</taxon>
        <taxon>Dikarya</taxon>
        <taxon>Ascomycota</taxon>
        <taxon>Pezizomycotina</taxon>
        <taxon>Eurotiomycetes</taxon>
        <taxon>Eurotiomycetidae</taxon>
        <taxon>Eurotiales</taxon>
        <taxon>Aspergillaceae</taxon>
        <taxon>Monascus</taxon>
    </lineage>
</organism>
<dbReference type="STRING" id="5098.A0A507R4R7"/>
<dbReference type="Proteomes" id="UP000319663">
    <property type="component" value="Unassembled WGS sequence"/>
</dbReference>
<dbReference type="PANTHER" id="PTHR47550:SF1">
    <property type="entry name" value="DUAL SPECIFICITY PROTEIN PHOSPHATASE PPS1"/>
    <property type="match status" value="1"/>
</dbReference>
<comment type="caution">
    <text evidence="1">The sequence shown here is derived from an EMBL/GenBank/DDBJ whole genome shotgun (WGS) entry which is preliminary data.</text>
</comment>
<accession>A0A507R4R7</accession>
<dbReference type="InterPro" id="IPR053239">
    <property type="entry name" value="Dual_spec_PTase"/>
</dbReference>
<protein>
    <submittedName>
        <fullName evidence="1">Tyrosine/serine/threonine protein phosphatase pps1</fullName>
    </submittedName>
</protein>
<dbReference type="Gene3D" id="3.90.190.10">
    <property type="entry name" value="Protein tyrosine phosphatase superfamily"/>
    <property type="match status" value="2"/>
</dbReference>
<dbReference type="PANTHER" id="PTHR47550">
    <property type="entry name" value="DUAL SPECIFICITY PROTEIN PHOSPHATASE PPS1"/>
    <property type="match status" value="1"/>
</dbReference>
<evidence type="ECO:0000313" key="2">
    <source>
        <dbReference type="Proteomes" id="UP000319663"/>
    </source>
</evidence>
<dbReference type="GO" id="GO:0033260">
    <property type="term" value="P:nuclear DNA replication"/>
    <property type="evidence" value="ECO:0007669"/>
    <property type="project" value="TreeGrafter"/>
</dbReference>
<keyword evidence="2" id="KW-1185">Reference proteome</keyword>
<dbReference type="EMBL" id="VIFY01000005">
    <property type="protein sequence ID" value="TQB76932.1"/>
    <property type="molecule type" value="Genomic_DNA"/>
</dbReference>
<dbReference type="InterPro" id="IPR029021">
    <property type="entry name" value="Prot-tyrosine_phosphatase-like"/>
</dbReference>
<reference evidence="1 2" key="1">
    <citation type="submission" date="2019-06" db="EMBL/GenBank/DDBJ databases">
        <title>Wine fermentation using esterase from Monascus purpureus.</title>
        <authorList>
            <person name="Geng C."/>
            <person name="Zhang Y."/>
        </authorList>
    </citation>
    <scope>NUCLEOTIDE SEQUENCE [LARGE SCALE GENOMIC DNA]</scope>
    <source>
        <strain evidence="1">HQ1</strain>
    </source>
</reference>
<proteinExistence type="predicted"/>
<dbReference type="SUPFAM" id="SSF52799">
    <property type="entry name" value="(Phosphotyrosine protein) phosphatases II"/>
    <property type="match status" value="2"/>
</dbReference>
<dbReference type="AlphaFoldDB" id="A0A507R4R7"/>
<sequence>MATVVVQQQALRHDTPPTTIPRALSPVPGNVLHVHSTGSISPPTDSIKSTTVLSSSSSITRVSSTQVSSLLYPPHKFPRVSDSPSIYLLDASTLAAALDHIASQPLPDPNQVFPWLHGLHPDNKFQLAFFANRRRSARHVPKCWRGITLVKVGGDITTSRLKGAVAPNEVLGPSGTAFLDIDPPQGFSVRNFQIQTAKVAPLSDIVVYGEDGVSQKDLLAAAGGFAIAQEDWLVRNSIDPGTPLFSTFILSSTFREVEDNYPDIVAVDSLGQATGQIMDFFQYERAEMHYMTKASEIATNVWVGPMPDHSLNLEEYRFVNDNFDLAIYTTDVASIPCQTALQQITDLLEFGHQRLEFPSSGSMMPPSDDSTEVEDFLNTLRWMYNLANPGSTIQQDDDAGHTPLQTPTKQPRKIIILCGDGYTESSLLMIAYYMFAQGVPAHEAWKRLHCDKNRNFFAYSTDVAVLRSVQKRLLQASPVPESLTLSRLPVPAWFTAMDGSLPSRILPYMYLGNLNHANNPDLLWMLGIRRVLSIGEPVRWNKSDIDRIGEENIMYIGKVQDNGIDSLTQEFDRCLEFIPL</sequence>